<dbReference type="Pfam" id="PF13087">
    <property type="entry name" value="AAA_12"/>
    <property type="match status" value="1"/>
</dbReference>
<evidence type="ECO:0000256" key="6">
    <source>
        <dbReference type="SAM" id="Coils"/>
    </source>
</evidence>
<evidence type="ECO:0000256" key="4">
    <source>
        <dbReference type="ARBA" id="ARBA00022806"/>
    </source>
</evidence>
<protein>
    <submittedName>
        <fullName evidence="9">Superfamily I DNA and/or RNA helicase</fullName>
    </submittedName>
</protein>
<dbReference type="InterPro" id="IPR041679">
    <property type="entry name" value="DNA2/NAM7-like_C"/>
</dbReference>
<dbReference type="SUPFAM" id="SSF52540">
    <property type="entry name" value="P-loop containing nucleoside triphosphate hydrolases"/>
    <property type="match status" value="1"/>
</dbReference>
<dbReference type="CDD" id="cd18808">
    <property type="entry name" value="SF1_C_Upf1"/>
    <property type="match status" value="1"/>
</dbReference>
<organism evidence="9 10">
    <name type="scientific">Ureibacillus acetophenoni</name>
    <dbReference type="NCBI Taxonomy" id="614649"/>
    <lineage>
        <taxon>Bacteria</taxon>
        <taxon>Bacillati</taxon>
        <taxon>Bacillota</taxon>
        <taxon>Bacilli</taxon>
        <taxon>Bacillales</taxon>
        <taxon>Caryophanaceae</taxon>
        <taxon>Ureibacillus</taxon>
    </lineage>
</organism>
<evidence type="ECO:0000256" key="1">
    <source>
        <dbReference type="ARBA" id="ARBA00007913"/>
    </source>
</evidence>
<dbReference type="InterPro" id="IPR041677">
    <property type="entry name" value="DNA2/NAM7_AAA_11"/>
</dbReference>
<dbReference type="InterPro" id="IPR050534">
    <property type="entry name" value="Coronavir_polyprotein_1ab"/>
</dbReference>
<sequence>MVQKLAEIDTVKCFIVLTNTAREAIKEHFSDEHALFKMQQHFLVYIEKQTIDQSSISLSIFFDNKRNNMLSKKFGGRVVIMDCVFDLKNGLVAKSFRTRGGNTPVETNRRKPLRIHFVASRINGHTYPKEFIKLLAELPVAQERFDYVNKRITSWEGYLKVLNKNADIEDIEAKFHSVQFHPDYSAVSLQCNGIDDKQWKQLKGLSAYVRGFKREIGEVTKVNRGSRQIDIQLSPFVAKLAKKGEFDFSSEFITFSNASTKSQLNRLLKGFERLKDGLAANANLENILFEDKPTIVERKKDVEIEFHNNLNEYQREAVIGAMSAEDLYVIQGPPGTGKTTVISEICYQNSKAGLKTLIASQSNLAVDNALGRLLSNKDIRILRYGRTESIEEEGKKFIEENVAEYWKQQTLDAVTEEITNHQSKEQQLQHEIEQCNEQIEALNNKKVDLQKAVEAKQKAEEELSRISEEISELKKKIIPLKKEREKTEQTLEKLNDSKQKIDSKISELNEQLVAIGSVDEIEKTIQEHKEQIVKTEQTIQFLKLSHQLRQYEAQLAEITAELSKYDSTSSNLTNTIEEINGMKKIYDIEQFIENHEIRRGFVLNQLFFDLEKLQKQLENYSTFRDISSRLKKAIEYANNTLGIHVDIDQLPDNHHYSLQEVNEFLSKLSLAFAQKKINKENGIRSVQGLYLRKLYLHQLGQIYNEHIQESKIVFSKIKEEIIHQLTNQAGNHQNVIQSLKSKENHISSLIEQTKGELETFSEVEKSDLSIEELQTARNNLRNEIEKLQTDIQKTSELQSKLSARKTEEEQVTTEITNGRNVLDEMIQELKQLNASGIQLEKKYSEVEQITKQNPEAELEKTTGKIHQLQEQINQLNKKIEILPVTQSLQNDWKALLDQSTEHDLQEIRNLYVKHANVIGTTCVASANKEFMDNYPVFDVVIIDEVSKATPPELLLPMLKGKKVVLVGDHHQLPPLIGDETFEETLEEVIKESNTFEQKRELEKLLEESLFERLYKNLPRSNKQMLAIQYRMHENIMQTIAPFYQNENDSLQCGLTDSDAVRDHKLESKLIARNDHLLWFDVPNEPQYFEQRMKEGSSLFNESELKVVRKLLIDMNEATAKGKLEGTFDNDALKSVGVISFYAEQVNRINRLIDELNLEHLHIRTGSVDKFQGMEMDVILVSMVRNHDNKHGGIGFAKDYRRLNVALSRARELLVLIGSTDMFTKRPNNKETKKMYQTLLDTVQHQNGYRYYINN</sequence>
<keyword evidence="6" id="KW-0175">Coiled coil</keyword>
<evidence type="ECO:0000256" key="2">
    <source>
        <dbReference type="ARBA" id="ARBA00022741"/>
    </source>
</evidence>
<dbReference type="OrthoDB" id="9757917at2"/>
<gene>
    <name evidence="9" type="ORF">SAMN05877842_103126</name>
</gene>
<dbReference type="PANTHER" id="PTHR43788">
    <property type="entry name" value="DNA2/NAM7 HELICASE FAMILY MEMBER"/>
    <property type="match status" value="1"/>
</dbReference>
<dbReference type="Proteomes" id="UP000219252">
    <property type="component" value="Unassembled WGS sequence"/>
</dbReference>
<feature type="domain" description="DNA2/NAM7 helicase helicase" evidence="7">
    <location>
        <begin position="309"/>
        <end position="492"/>
    </location>
</feature>
<reference evidence="10" key="1">
    <citation type="submission" date="2017-08" db="EMBL/GenBank/DDBJ databases">
        <authorList>
            <person name="Varghese N."/>
            <person name="Submissions S."/>
        </authorList>
    </citation>
    <scope>NUCLEOTIDE SEQUENCE [LARGE SCALE GENOMIC DNA]</scope>
    <source>
        <strain evidence="10">JC23</strain>
    </source>
</reference>
<dbReference type="GO" id="GO:0016787">
    <property type="term" value="F:hydrolase activity"/>
    <property type="evidence" value="ECO:0007669"/>
    <property type="project" value="UniProtKB-KW"/>
</dbReference>
<dbReference type="Gene3D" id="3.40.50.300">
    <property type="entry name" value="P-loop containing nucleotide triphosphate hydrolases"/>
    <property type="match status" value="3"/>
</dbReference>
<proteinExistence type="inferred from homology"/>
<dbReference type="EMBL" id="OBQC01000003">
    <property type="protein sequence ID" value="SOC37290.1"/>
    <property type="molecule type" value="Genomic_DNA"/>
</dbReference>
<name>A0A285U5R3_9BACL</name>
<evidence type="ECO:0000256" key="3">
    <source>
        <dbReference type="ARBA" id="ARBA00022801"/>
    </source>
</evidence>
<dbReference type="Pfam" id="PF13086">
    <property type="entry name" value="AAA_11"/>
    <property type="match status" value="2"/>
</dbReference>
<evidence type="ECO:0000259" key="7">
    <source>
        <dbReference type="Pfam" id="PF13086"/>
    </source>
</evidence>
<feature type="domain" description="DNA2/NAM7 helicase-like C-terminal" evidence="8">
    <location>
        <begin position="1005"/>
        <end position="1219"/>
    </location>
</feature>
<keyword evidence="5" id="KW-0067">ATP-binding</keyword>
<accession>A0A285U5R3</accession>
<feature type="coiled-coil region" evidence="6">
    <location>
        <begin position="411"/>
        <end position="568"/>
    </location>
</feature>
<dbReference type="GO" id="GO:0043139">
    <property type="term" value="F:5'-3' DNA helicase activity"/>
    <property type="evidence" value="ECO:0007669"/>
    <property type="project" value="TreeGrafter"/>
</dbReference>
<dbReference type="InterPro" id="IPR047187">
    <property type="entry name" value="SF1_C_Upf1"/>
</dbReference>
<keyword evidence="10" id="KW-1185">Reference proteome</keyword>
<comment type="similarity">
    <text evidence="1">Belongs to the DNA2/NAM7 helicase family.</text>
</comment>
<keyword evidence="3" id="KW-0378">Hydrolase</keyword>
<feature type="coiled-coil region" evidence="6">
    <location>
        <begin position="722"/>
        <end position="878"/>
    </location>
</feature>
<feature type="domain" description="DNA2/NAM7 helicase helicase" evidence="7">
    <location>
        <begin position="768"/>
        <end position="976"/>
    </location>
</feature>
<dbReference type="RefSeq" id="WP_097148771.1">
    <property type="nucleotide sequence ID" value="NZ_OBQC01000003.1"/>
</dbReference>
<evidence type="ECO:0000256" key="5">
    <source>
        <dbReference type="ARBA" id="ARBA00022840"/>
    </source>
</evidence>
<evidence type="ECO:0000259" key="8">
    <source>
        <dbReference type="Pfam" id="PF13087"/>
    </source>
</evidence>
<dbReference type="AlphaFoldDB" id="A0A285U5R3"/>
<dbReference type="CDD" id="cd17934">
    <property type="entry name" value="DEXXQc_Upf1-like"/>
    <property type="match status" value="1"/>
</dbReference>
<dbReference type="PANTHER" id="PTHR43788:SF8">
    <property type="entry name" value="DNA-BINDING PROTEIN SMUBP-2"/>
    <property type="match status" value="1"/>
</dbReference>
<keyword evidence="2" id="KW-0547">Nucleotide-binding</keyword>
<dbReference type="GO" id="GO:0005524">
    <property type="term" value="F:ATP binding"/>
    <property type="evidence" value="ECO:0007669"/>
    <property type="project" value="UniProtKB-KW"/>
</dbReference>
<evidence type="ECO:0000313" key="9">
    <source>
        <dbReference type="EMBL" id="SOC37290.1"/>
    </source>
</evidence>
<evidence type="ECO:0000313" key="10">
    <source>
        <dbReference type="Proteomes" id="UP000219252"/>
    </source>
</evidence>
<keyword evidence="4 9" id="KW-0347">Helicase</keyword>
<dbReference type="InterPro" id="IPR027417">
    <property type="entry name" value="P-loop_NTPase"/>
</dbReference>